<sequence length="113" mass="12970">MALAMMGNVVTEDNVNIEGNVVTEKQSEQEDATMNKENKENKENEEDKFFLMNMNNFGDEDDDEDDEDKEDKFLANLGKVLREKDGHKKDIKHRILQGISKTKAAVKKHTNKV</sequence>
<protein>
    <submittedName>
        <fullName evidence="2">Uncharacterized protein</fullName>
    </submittedName>
</protein>
<dbReference type="EMBL" id="JAGGNH010000004">
    <property type="protein sequence ID" value="KAJ0974929.1"/>
    <property type="molecule type" value="Genomic_DNA"/>
</dbReference>
<accession>A0A9D5HFU4</accession>
<reference evidence="2" key="1">
    <citation type="submission" date="2021-03" db="EMBL/GenBank/DDBJ databases">
        <authorList>
            <person name="Li Z."/>
            <person name="Yang C."/>
        </authorList>
    </citation>
    <scope>NUCLEOTIDE SEQUENCE</scope>
    <source>
        <strain evidence="2">Dzin_1.0</strain>
        <tissue evidence="2">Leaf</tissue>
    </source>
</reference>
<dbReference type="AlphaFoldDB" id="A0A9D5HFU4"/>
<evidence type="ECO:0000313" key="3">
    <source>
        <dbReference type="Proteomes" id="UP001085076"/>
    </source>
</evidence>
<evidence type="ECO:0000256" key="1">
    <source>
        <dbReference type="SAM" id="MobiDB-lite"/>
    </source>
</evidence>
<reference evidence="2" key="2">
    <citation type="journal article" date="2022" name="Hortic Res">
        <title>The genome of Dioscorea zingiberensis sheds light on the biosynthesis, origin and evolution of the medicinally important diosgenin saponins.</title>
        <authorList>
            <person name="Li Y."/>
            <person name="Tan C."/>
            <person name="Li Z."/>
            <person name="Guo J."/>
            <person name="Li S."/>
            <person name="Chen X."/>
            <person name="Wang C."/>
            <person name="Dai X."/>
            <person name="Yang H."/>
            <person name="Song W."/>
            <person name="Hou L."/>
            <person name="Xu J."/>
            <person name="Tong Z."/>
            <person name="Xu A."/>
            <person name="Yuan X."/>
            <person name="Wang W."/>
            <person name="Yang Q."/>
            <person name="Chen L."/>
            <person name="Sun Z."/>
            <person name="Wang K."/>
            <person name="Pan B."/>
            <person name="Chen J."/>
            <person name="Bao Y."/>
            <person name="Liu F."/>
            <person name="Qi X."/>
            <person name="Gang D.R."/>
            <person name="Wen J."/>
            <person name="Li J."/>
        </authorList>
    </citation>
    <scope>NUCLEOTIDE SEQUENCE</scope>
    <source>
        <strain evidence="2">Dzin_1.0</strain>
    </source>
</reference>
<evidence type="ECO:0000313" key="2">
    <source>
        <dbReference type="EMBL" id="KAJ0974929.1"/>
    </source>
</evidence>
<proteinExistence type="predicted"/>
<dbReference type="Proteomes" id="UP001085076">
    <property type="component" value="Miscellaneous, Linkage group lg04"/>
</dbReference>
<comment type="caution">
    <text evidence="2">The sequence shown here is derived from an EMBL/GenBank/DDBJ whole genome shotgun (WGS) entry which is preliminary data.</text>
</comment>
<feature type="region of interest" description="Disordered" evidence="1">
    <location>
        <begin position="23"/>
        <end position="46"/>
    </location>
</feature>
<keyword evidence="3" id="KW-1185">Reference proteome</keyword>
<feature type="compositionally biased region" description="Basic and acidic residues" evidence="1">
    <location>
        <begin position="25"/>
        <end position="46"/>
    </location>
</feature>
<name>A0A9D5HFU4_9LILI</name>
<organism evidence="2 3">
    <name type="scientific">Dioscorea zingiberensis</name>
    <dbReference type="NCBI Taxonomy" id="325984"/>
    <lineage>
        <taxon>Eukaryota</taxon>
        <taxon>Viridiplantae</taxon>
        <taxon>Streptophyta</taxon>
        <taxon>Embryophyta</taxon>
        <taxon>Tracheophyta</taxon>
        <taxon>Spermatophyta</taxon>
        <taxon>Magnoliopsida</taxon>
        <taxon>Liliopsida</taxon>
        <taxon>Dioscoreales</taxon>
        <taxon>Dioscoreaceae</taxon>
        <taxon>Dioscorea</taxon>
    </lineage>
</organism>
<gene>
    <name evidence="2" type="ORF">J5N97_016894</name>
</gene>